<dbReference type="Proteomes" id="UP000249204">
    <property type="component" value="Unassembled WGS sequence"/>
</dbReference>
<dbReference type="RefSeq" id="WP_111269214.1">
    <property type="nucleotide sequence ID" value="NZ_JAHXMW010000017.1"/>
</dbReference>
<comment type="caution">
    <text evidence="2">The sequence shown here is derived from an EMBL/GenBank/DDBJ whole genome shotgun (WGS) entry which is preliminary data.</text>
</comment>
<gene>
    <name evidence="2" type="ORF">DN757_05215</name>
</gene>
<reference evidence="2 3" key="1">
    <citation type="submission" date="2018-06" db="EMBL/GenBank/DDBJ databases">
        <title>Isolation of heavy metals resistant Paenibacillus silvae NC2 from Gold-Copper mine in ZiJin, China.</title>
        <authorList>
            <person name="Xu J."/>
            <person name="Mazhar H.S."/>
            <person name="Rensing C."/>
        </authorList>
    </citation>
    <scope>NUCLEOTIDE SEQUENCE [LARGE SCALE GENOMIC DNA]</scope>
    <source>
        <strain evidence="2 3">NC2</strain>
    </source>
</reference>
<protein>
    <recommendedName>
        <fullName evidence="4">Lipoprotein</fullName>
    </recommendedName>
</protein>
<sequence length="212" mass="22914">MTKNRLISLAVCVVVMLSSAACASVDKEASQVQPVTIYATQDSPHYNSIDSLSEKASAIVRGRVIDTRVEAINDMIISDSKDEQSNPGGDLPEVNKIYTIYTIKVDEAYKGKYSTGDTLEVKQLGGKVGNTTLVAEESADITSEKDYVFFVATYAQTPASLLNAIQGLYIYESAVGQSAKANGEATITNAHQENDLTLRVEDLSKIKAKYSN</sequence>
<evidence type="ECO:0000313" key="3">
    <source>
        <dbReference type="Proteomes" id="UP000249204"/>
    </source>
</evidence>
<feature type="signal peptide" evidence="1">
    <location>
        <begin position="1"/>
        <end position="23"/>
    </location>
</feature>
<keyword evidence="1" id="KW-0732">Signal</keyword>
<evidence type="ECO:0000313" key="2">
    <source>
        <dbReference type="EMBL" id="PZT56654.1"/>
    </source>
</evidence>
<evidence type="ECO:0008006" key="4">
    <source>
        <dbReference type="Google" id="ProtNLM"/>
    </source>
</evidence>
<name>A0A2W6NLG7_9BACL</name>
<proteinExistence type="predicted"/>
<evidence type="ECO:0000256" key="1">
    <source>
        <dbReference type="SAM" id="SignalP"/>
    </source>
</evidence>
<dbReference type="EMBL" id="QKWW01000016">
    <property type="protein sequence ID" value="PZT56654.1"/>
    <property type="molecule type" value="Genomic_DNA"/>
</dbReference>
<dbReference type="PROSITE" id="PS51257">
    <property type="entry name" value="PROKAR_LIPOPROTEIN"/>
    <property type="match status" value="1"/>
</dbReference>
<feature type="chain" id="PRO_5015959639" description="Lipoprotein" evidence="1">
    <location>
        <begin position="24"/>
        <end position="212"/>
    </location>
</feature>
<organism evidence="2 3">
    <name type="scientific">Paenibacillus silvae</name>
    <dbReference type="NCBI Taxonomy" id="1325358"/>
    <lineage>
        <taxon>Bacteria</taxon>
        <taxon>Bacillati</taxon>
        <taxon>Bacillota</taxon>
        <taxon>Bacilli</taxon>
        <taxon>Bacillales</taxon>
        <taxon>Paenibacillaceae</taxon>
        <taxon>Paenibacillus</taxon>
    </lineage>
</organism>
<accession>A0A2W6NLG7</accession>
<dbReference type="AlphaFoldDB" id="A0A2W6NLG7"/>